<protein>
    <recommendedName>
        <fullName evidence="5">Mid2 domain-containing protein</fullName>
    </recommendedName>
</protein>
<evidence type="ECO:0000256" key="1">
    <source>
        <dbReference type="SAM" id="MobiDB-lite"/>
    </source>
</evidence>
<feature type="region of interest" description="Disordered" evidence="1">
    <location>
        <begin position="256"/>
        <end position="286"/>
    </location>
</feature>
<dbReference type="Proteomes" id="UP000308652">
    <property type="component" value="Unassembled WGS sequence"/>
</dbReference>
<feature type="compositionally biased region" description="Polar residues" evidence="1">
    <location>
        <begin position="157"/>
        <end position="174"/>
    </location>
</feature>
<proteinExistence type="predicted"/>
<reference evidence="3 4" key="1">
    <citation type="journal article" date="2019" name="Nat. Ecol. Evol.">
        <title>Megaphylogeny resolves global patterns of mushroom evolution.</title>
        <authorList>
            <person name="Varga T."/>
            <person name="Krizsan K."/>
            <person name="Foldi C."/>
            <person name="Dima B."/>
            <person name="Sanchez-Garcia M."/>
            <person name="Sanchez-Ramirez S."/>
            <person name="Szollosi G.J."/>
            <person name="Szarkandi J.G."/>
            <person name="Papp V."/>
            <person name="Albert L."/>
            <person name="Andreopoulos W."/>
            <person name="Angelini C."/>
            <person name="Antonin V."/>
            <person name="Barry K.W."/>
            <person name="Bougher N.L."/>
            <person name="Buchanan P."/>
            <person name="Buyck B."/>
            <person name="Bense V."/>
            <person name="Catcheside P."/>
            <person name="Chovatia M."/>
            <person name="Cooper J."/>
            <person name="Damon W."/>
            <person name="Desjardin D."/>
            <person name="Finy P."/>
            <person name="Geml J."/>
            <person name="Haridas S."/>
            <person name="Hughes K."/>
            <person name="Justo A."/>
            <person name="Karasinski D."/>
            <person name="Kautmanova I."/>
            <person name="Kiss B."/>
            <person name="Kocsube S."/>
            <person name="Kotiranta H."/>
            <person name="LaButti K.M."/>
            <person name="Lechner B.E."/>
            <person name="Liimatainen K."/>
            <person name="Lipzen A."/>
            <person name="Lukacs Z."/>
            <person name="Mihaltcheva S."/>
            <person name="Morgado L.N."/>
            <person name="Niskanen T."/>
            <person name="Noordeloos M.E."/>
            <person name="Ohm R.A."/>
            <person name="Ortiz-Santana B."/>
            <person name="Ovrebo C."/>
            <person name="Racz N."/>
            <person name="Riley R."/>
            <person name="Savchenko A."/>
            <person name="Shiryaev A."/>
            <person name="Soop K."/>
            <person name="Spirin V."/>
            <person name="Szebenyi C."/>
            <person name="Tomsovsky M."/>
            <person name="Tulloss R.E."/>
            <person name="Uehling J."/>
            <person name="Grigoriev I.V."/>
            <person name="Vagvolgyi C."/>
            <person name="Papp T."/>
            <person name="Martin F.M."/>
            <person name="Miettinen O."/>
            <person name="Hibbett D.S."/>
            <person name="Nagy L.G."/>
        </authorList>
    </citation>
    <scope>NUCLEOTIDE SEQUENCE [LARGE SCALE GENOMIC DNA]</scope>
    <source>
        <strain evidence="3 4">CBS 166.37</strain>
    </source>
</reference>
<feature type="compositionally biased region" description="Low complexity" evidence="1">
    <location>
        <begin position="176"/>
        <end position="194"/>
    </location>
</feature>
<name>A0A5C3ME98_9AGAR</name>
<feature type="compositionally biased region" description="Polar residues" evidence="1">
    <location>
        <begin position="117"/>
        <end position="133"/>
    </location>
</feature>
<accession>A0A5C3ME98</accession>
<feature type="transmembrane region" description="Helical" evidence="2">
    <location>
        <begin position="202"/>
        <end position="226"/>
    </location>
</feature>
<gene>
    <name evidence="3" type="ORF">BDQ12DRAFT_709995</name>
</gene>
<organism evidence="3 4">
    <name type="scientific">Crucibulum laeve</name>
    <dbReference type="NCBI Taxonomy" id="68775"/>
    <lineage>
        <taxon>Eukaryota</taxon>
        <taxon>Fungi</taxon>
        <taxon>Dikarya</taxon>
        <taxon>Basidiomycota</taxon>
        <taxon>Agaricomycotina</taxon>
        <taxon>Agaricomycetes</taxon>
        <taxon>Agaricomycetidae</taxon>
        <taxon>Agaricales</taxon>
        <taxon>Agaricineae</taxon>
        <taxon>Nidulariaceae</taxon>
        <taxon>Crucibulum</taxon>
    </lineage>
</organism>
<evidence type="ECO:0008006" key="5">
    <source>
        <dbReference type="Google" id="ProtNLM"/>
    </source>
</evidence>
<keyword evidence="2" id="KW-0812">Transmembrane</keyword>
<evidence type="ECO:0000313" key="4">
    <source>
        <dbReference type="Proteomes" id="UP000308652"/>
    </source>
</evidence>
<feature type="region of interest" description="Disordered" evidence="1">
    <location>
        <begin position="96"/>
        <end position="194"/>
    </location>
</feature>
<keyword evidence="2" id="KW-1133">Transmembrane helix</keyword>
<keyword evidence="2" id="KW-0472">Membrane</keyword>
<evidence type="ECO:0000313" key="3">
    <source>
        <dbReference type="EMBL" id="TFK42746.1"/>
    </source>
</evidence>
<sequence>MPNLPFDHERKALHRPRDASDILHFIGSLVGKAEPKDFDNCKHLSCHSSPTIPPATNTIVSFPITSASTPGEPVLPTESVTRSQSAIVPTTSIAPLFSSSGSSGPNSEPTTAIAIATPSSNISPQVVDSTGNNPSTTSSYPGSPPEPQNTMRPDESVLSQAETSSLISVPTPTAGSLDSPDVSPSSPSGIAAASNSGKSVNIGAIAGGVIGALALLGLIGLTVLLLKRRRRNRTAPSAEFLRAPAMVTAPFQRMGSMYSSTSPAPTPEPHLQSNYPQPHEKNGYLL</sequence>
<dbReference type="EMBL" id="ML213592">
    <property type="protein sequence ID" value="TFK42746.1"/>
    <property type="molecule type" value="Genomic_DNA"/>
</dbReference>
<dbReference type="AlphaFoldDB" id="A0A5C3ME98"/>
<keyword evidence="4" id="KW-1185">Reference proteome</keyword>
<evidence type="ECO:0000256" key="2">
    <source>
        <dbReference type="SAM" id="Phobius"/>
    </source>
</evidence>